<dbReference type="InterPro" id="IPR002372">
    <property type="entry name" value="PQQ_rpt_dom"/>
</dbReference>
<accession>A0A518CX51</accession>
<dbReference type="AlphaFoldDB" id="A0A518CX51"/>
<evidence type="ECO:0000313" key="3">
    <source>
        <dbReference type="Proteomes" id="UP000319342"/>
    </source>
</evidence>
<feature type="domain" description="Pyrrolo-quinoline quinone repeat" evidence="1">
    <location>
        <begin position="48"/>
        <end position="190"/>
    </location>
</feature>
<dbReference type="Pfam" id="PF13360">
    <property type="entry name" value="PQQ_2"/>
    <property type="match status" value="1"/>
</dbReference>
<dbReference type="OrthoDB" id="275948at2"/>
<evidence type="ECO:0000259" key="1">
    <source>
        <dbReference type="Pfam" id="PF13360"/>
    </source>
</evidence>
<organism evidence="2 3">
    <name type="scientific">Rohdeia mirabilis</name>
    <dbReference type="NCBI Taxonomy" id="2528008"/>
    <lineage>
        <taxon>Bacteria</taxon>
        <taxon>Pseudomonadati</taxon>
        <taxon>Planctomycetota</taxon>
        <taxon>Planctomycetia</taxon>
        <taxon>Planctomycetia incertae sedis</taxon>
        <taxon>Rohdeia</taxon>
    </lineage>
</organism>
<proteinExistence type="predicted"/>
<evidence type="ECO:0000313" key="2">
    <source>
        <dbReference type="EMBL" id="QDU83786.1"/>
    </source>
</evidence>
<dbReference type="EMBL" id="CP036290">
    <property type="protein sequence ID" value="QDU83786.1"/>
    <property type="molecule type" value="Genomic_DNA"/>
</dbReference>
<name>A0A518CX51_9BACT</name>
<protein>
    <recommendedName>
        <fullName evidence="1">Pyrrolo-quinoline quinone repeat domain-containing protein</fullName>
    </recommendedName>
</protein>
<dbReference type="Proteomes" id="UP000319342">
    <property type="component" value="Chromosome"/>
</dbReference>
<dbReference type="InterPro" id="IPR011047">
    <property type="entry name" value="Quinoprotein_ADH-like_sf"/>
</dbReference>
<dbReference type="Gene3D" id="2.130.10.10">
    <property type="entry name" value="YVTN repeat-like/Quinoprotein amine dehydrogenase"/>
    <property type="match status" value="2"/>
</dbReference>
<dbReference type="SUPFAM" id="SSF50998">
    <property type="entry name" value="Quinoprotein alcohol dehydrogenase-like"/>
    <property type="match status" value="1"/>
</dbReference>
<gene>
    <name evidence="2" type="ORF">Pla163_08870</name>
</gene>
<keyword evidence="3" id="KW-1185">Reference proteome</keyword>
<sequence length="345" mass="36707">MTRSARRRWSREIESLVDGVAVAGKGPVAVHAYDFPAGGKWVDDVIPGKVGSFDRQTGEPLWHSPCEVGYGRGFGAGFTTSGDLVVLGPTQSGHAMVRMSAATGELLGIEHVPEFDEALVDADFCLCVCPGQLLALDTEELSPAWSFKMMGARFHAAVRAGDVYLAAFSRKGSRDQGLVAVDVAKGKARATLFEPRPGTFYGIAAGEGRFVLPVESLEASLPMELARELVLARLTETQDDDDLSSLDGLDSTGGPGLVCYSVDAPGKPAWFRQLPASEDEATLRVDSGKVYVGRGTSLAVLDLTTGRELGEAIVPGLDEAIAWDVRSGAFMVAEENRVSVFELPD</sequence>
<dbReference type="RefSeq" id="WP_145184103.1">
    <property type="nucleotide sequence ID" value="NZ_CP036290.1"/>
</dbReference>
<reference evidence="2 3" key="1">
    <citation type="submission" date="2019-02" db="EMBL/GenBank/DDBJ databases">
        <title>Deep-cultivation of Planctomycetes and their phenomic and genomic characterization uncovers novel biology.</title>
        <authorList>
            <person name="Wiegand S."/>
            <person name="Jogler M."/>
            <person name="Boedeker C."/>
            <person name="Pinto D."/>
            <person name="Vollmers J."/>
            <person name="Rivas-Marin E."/>
            <person name="Kohn T."/>
            <person name="Peeters S.H."/>
            <person name="Heuer A."/>
            <person name="Rast P."/>
            <person name="Oberbeckmann S."/>
            <person name="Bunk B."/>
            <person name="Jeske O."/>
            <person name="Meyerdierks A."/>
            <person name="Storesund J.E."/>
            <person name="Kallscheuer N."/>
            <person name="Luecker S."/>
            <person name="Lage O.M."/>
            <person name="Pohl T."/>
            <person name="Merkel B.J."/>
            <person name="Hornburger P."/>
            <person name="Mueller R.-W."/>
            <person name="Bruemmer F."/>
            <person name="Labrenz M."/>
            <person name="Spormann A.M."/>
            <person name="Op den Camp H."/>
            <person name="Overmann J."/>
            <person name="Amann R."/>
            <person name="Jetten M.S.M."/>
            <person name="Mascher T."/>
            <person name="Medema M.H."/>
            <person name="Devos D.P."/>
            <person name="Kaster A.-K."/>
            <person name="Ovreas L."/>
            <person name="Rohde M."/>
            <person name="Galperin M.Y."/>
            <person name="Jogler C."/>
        </authorList>
    </citation>
    <scope>NUCLEOTIDE SEQUENCE [LARGE SCALE GENOMIC DNA]</scope>
    <source>
        <strain evidence="2 3">Pla163</strain>
    </source>
</reference>
<dbReference type="InterPro" id="IPR015943">
    <property type="entry name" value="WD40/YVTN_repeat-like_dom_sf"/>
</dbReference>